<dbReference type="EMBL" id="PYGF01000013">
    <property type="protein sequence ID" value="PSL01468.1"/>
    <property type="molecule type" value="Genomic_DNA"/>
</dbReference>
<name>A0A2P8DW74_9BACT</name>
<dbReference type="RefSeq" id="WP_106568649.1">
    <property type="nucleotide sequence ID" value="NZ_PYGF01000013.1"/>
</dbReference>
<protein>
    <submittedName>
        <fullName evidence="1">Uncharacterized protein</fullName>
    </submittedName>
</protein>
<accession>A0A2P8DW74</accession>
<evidence type="ECO:0000313" key="2">
    <source>
        <dbReference type="Proteomes" id="UP000240708"/>
    </source>
</evidence>
<organism evidence="1 2">
    <name type="scientific">Cecembia rubra</name>
    <dbReference type="NCBI Taxonomy" id="1485585"/>
    <lineage>
        <taxon>Bacteria</taxon>
        <taxon>Pseudomonadati</taxon>
        <taxon>Bacteroidota</taxon>
        <taxon>Cytophagia</taxon>
        <taxon>Cytophagales</taxon>
        <taxon>Cyclobacteriaceae</taxon>
        <taxon>Cecembia</taxon>
    </lineage>
</organism>
<dbReference type="PROSITE" id="PS51257">
    <property type="entry name" value="PROKAR_LIPOPROTEIN"/>
    <property type="match status" value="1"/>
</dbReference>
<comment type="caution">
    <text evidence="1">The sequence shown here is derived from an EMBL/GenBank/DDBJ whole genome shotgun (WGS) entry which is preliminary data.</text>
</comment>
<sequence length="379" mass="42663">MKKKFLCLLTLYALFSCSDPIEPSLEQDAENFELFDFDNGQSNEEFILGLEVIGDKLFFLHTNFPGFIDKQHRAAPLCCLTSDLNNRFKPSFTENYIIHPIEDLNGLVVFPVVPGELRTIIFDELLGDEWKGARLVTGFQKEHFHSEKNFDLNGNHLILNLQKDGNLAILILEINFGTGFHQLELKQVTEIGNLGLESHSNSGLIIQSIKKYEDRWIAHIRSTGNGMGEGNSYLISKDGGTEKLPGPTLGSTNFRFYDFAKLGPQEYLITESPIGRISYGSSPVSENKAYITEINGPLVIRSDGQKGLIFIPGTNVIASIENFRENGISNHQLKQLDNTGIANDQIYDAQFFENKVYIATKSGLFVKSQENFWEEIRLP</sequence>
<keyword evidence="2" id="KW-1185">Reference proteome</keyword>
<dbReference type="AlphaFoldDB" id="A0A2P8DW74"/>
<evidence type="ECO:0000313" key="1">
    <source>
        <dbReference type="EMBL" id="PSL01468.1"/>
    </source>
</evidence>
<dbReference type="Proteomes" id="UP000240708">
    <property type="component" value="Unassembled WGS sequence"/>
</dbReference>
<proteinExistence type="predicted"/>
<reference evidence="1 2" key="1">
    <citation type="submission" date="2018-03" db="EMBL/GenBank/DDBJ databases">
        <title>Genomic Encyclopedia of Archaeal and Bacterial Type Strains, Phase II (KMG-II): from individual species to whole genera.</title>
        <authorList>
            <person name="Goeker M."/>
        </authorList>
    </citation>
    <scope>NUCLEOTIDE SEQUENCE [LARGE SCALE GENOMIC DNA]</scope>
    <source>
        <strain evidence="1 2">DSM 28057</strain>
    </source>
</reference>
<dbReference type="OrthoDB" id="834924at2"/>
<gene>
    <name evidence="1" type="ORF">CLV48_11362</name>
</gene>